<accession>A0A109KKB2</accession>
<dbReference type="Proteomes" id="UP000063434">
    <property type="component" value="Unassembled WGS sequence"/>
</dbReference>
<dbReference type="RefSeq" id="WP_081089483.1">
    <property type="nucleotide sequence ID" value="NZ_LCYC01000062.1"/>
</dbReference>
<gene>
    <name evidence="1" type="ORF">PFL603g_05509</name>
</gene>
<evidence type="ECO:0000313" key="1">
    <source>
        <dbReference type="EMBL" id="KWV70831.1"/>
    </source>
</evidence>
<reference evidence="1 2" key="1">
    <citation type="submission" date="2015-05" db="EMBL/GenBank/DDBJ databases">
        <title>A genomic and transcriptomic approach to investigate the blue pigment phenotype in Pseudomonas fluorescens.</title>
        <authorList>
            <person name="Andreani N.A."/>
            <person name="Cardazzo B."/>
        </authorList>
    </citation>
    <scope>NUCLEOTIDE SEQUENCE [LARGE SCALE GENOMIC DNA]</scope>
    <source>
        <strain evidence="1 2">Ps_40</strain>
    </source>
</reference>
<sequence length="79" mass="8210">MFHLPPIGVCACSSQALSAARSPRVNAQAPANILDGPADLLFAISYATDLPSSAVPIMILHNFGLRNATHGQMAGKLLP</sequence>
<name>A0A109KKB2_PSEFL</name>
<proteinExistence type="predicted"/>
<dbReference type="PATRIC" id="fig|294.195.peg.5880"/>
<protein>
    <submittedName>
        <fullName evidence="1">Uncharacterized protein</fullName>
    </submittedName>
</protein>
<dbReference type="AlphaFoldDB" id="A0A109KKB2"/>
<dbReference type="EMBL" id="LCYC01000062">
    <property type="protein sequence ID" value="KWV70831.1"/>
    <property type="molecule type" value="Genomic_DNA"/>
</dbReference>
<organism evidence="1 2">
    <name type="scientific">Pseudomonas fluorescens</name>
    <dbReference type="NCBI Taxonomy" id="294"/>
    <lineage>
        <taxon>Bacteria</taxon>
        <taxon>Pseudomonadati</taxon>
        <taxon>Pseudomonadota</taxon>
        <taxon>Gammaproteobacteria</taxon>
        <taxon>Pseudomonadales</taxon>
        <taxon>Pseudomonadaceae</taxon>
        <taxon>Pseudomonas</taxon>
    </lineage>
</organism>
<evidence type="ECO:0000313" key="2">
    <source>
        <dbReference type="Proteomes" id="UP000063434"/>
    </source>
</evidence>
<comment type="caution">
    <text evidence="1">The sequence shown here is derived from an EMBL/GenBank/DDBJ whole genome shotgun (WGS) entry which is preliminary data.</text>
</comment>